<comment type="caution">
    <text evidence="1">The sequence shown here is derived from an EMBL/GenBank/DDBJ whole genome shotgun (WGS) entry which is preliminary data.</text>
</comment>
<dbReference type="AlphaFoldDB" id="A0A8J6HVW2"/>
<sequence length="359" mass="39528">MKVLYTLWPPPDVVQHLIRPAYSKPVREEGCDGMTREVVSKKLVARVAFAWSINAWALAMKSWVSGDDLARIAYHLLVPDQAEPGIADLVHAREVRRIAQAAGSVEVDVQRGNTTRSSFERDEYLVSSVIVSNLSGRDVCGAFLEPLHLLVAELRGFVLTKGRVAEKVRVGPRRTDVSRVLSAGDVFPMEDGRLSRPASPGCKTRWWSSIQRIDSLGTFWSSKLLSAVRRSGWCHLALALMLSHVGMGAFRQHGQIEKLYEVHAGSKFASVVAMFSTSNAAGSFNNCFNSSNFWNFGTSALVTTDKLFECVSEYFPIGVLLCKMRRFNRGRGGRVSCRVSRTGNASYGAAVGWGHNAST</sequence>
<proteinExistence type="predicted"/>
<accession>A0A8J6HVW2</accession>
<dbReference type="EMBL" id="JABDTM020006909">
    <property type="protein sequence ID" value="KAH0821659.1"/>
    <property type="molecule type" value="Genomic_DNA"/>
</dbReference>
<reference evidence="1" key="1">
    <citation type="journal article" date="2020" name="J Insects Food Feed">
        <title>The yellow mealworm (Tenebrio molitor) genome: a resource for the emerging insects as food and feed industry.</title>
        <authorList>
            <person name="Eriksson T."/>
            <person name="Andere A."/>
            <person name="Kelstrup H."/>
            <person name="Emery V."/>
            <person name="Picard C."/>
        </authorList>
    </citation>
    <scope>NUCLEOTIDE SEQUENCE</scope>
    <source>
        <strain evidence="1">Stoneville</strain>
        <tissue evidence="1">Whole head</tissue>
    </source>
</reference>
<gene>
    <name evidence="1" type="ORF">GEV33_001132</name>
</gene>
<reference evidence="1" key="2">
    <citation type="submission" date="2021-08" db="EMBL/GenBank/DDBJ databases">
        <authorList>
            <person name="Eriksson T."/>
        </authorList>
    </citation>
    <scope>NUCLEOTIDE SEQUENCE</scope>
    <source>
        <strain evidence="1">Stoneville</strain>
        <tissue evidence="1">Whole head</tissue>
    </source>
</reference>
<evidence type="ECO:0000313" key="2">
    <source>
        <dbReference type="Proteomes" id="UP000719412"/>
    </source>
</evidence>
<protein>
    <submittedName>
        <fullName evidence="1">Uncharacterized protein</fullName>
    </submittedName>
</protein>
<dbReference type="Proteomes" id="UP000719412">
    <property type="component" value="Unassembled WGS sequence"/>
</dbReference>
<name>A0A8J6HVW2_TENMO</name>
<organism evidence="1 2">
    <name type="scientific">Tenebrio molitor</name>
    <name type="common">Yellow mealworm beetle</name>
    <dbReference type="NCBI Taxonomy" id="7067"/>
    <lineage>
        <taxon>Eukaryota</taxon>
        <taxon>Metazoa</taxon>
        <taxon>Ecdysozoa</taxon>
        <taxon>Arthropoda</taxon>
        <taxon>Hexapoda</taxon>
        <taxon>Insecta</taxon>
        <taxon>Pterygota</taxon>
        <taxon>Neoptera</taxon>
        <taxon>Endopterygota</taxon>
        <taxon>Coleoptera</taxon>
        <taxon>Polyphaga</taxon>
        <taxon>Cucujiformia</taxon>
        <taxon>Tenebrionidae</taxon>
        <taxon>Tenebrio</taxon>
    </lineage>
</organism>
<evidence type="ECO:0000313" key="1">
    <source>
        <dbReference type="EMBL" id="KAH0821659.1"/>
    </source>
</evidence>
<keyword evidence="2" id="KW-1185">Reference proteome</keyword>